<keyword evidence="3" id="KW-1185">Reference proteome</keyword>
<reference evidence="4" key="1">
    <citation type="submission" date="2022-11" db="UniProtKB">
        <authorList>
            <consortium name="WormBaseParasite"/>
        </authorList>
    </citation>
    <scope>IDENTIFICATION</scope>
</reference>
<keyword evidence="2" id="KW-0472">Membrane</keyword>
<evidence type="ECO:0000313" key="4">
    <source>
        <dbReference type="WBParaSite" id="PSAMB.scaffold38size103597.g1001.t1"/>
    </source>
</evidence>
<name>A0A914WFM7_9BILA</name>
<dbReference type="WBParaSite" id="PSAMB.scaffold38size103597.g1001.t1">
    <property type="protein sequence ID" value="PSAMB.scaffold38size103597.g1001.t1"/>
    <property type="gene ID" value="PSAMB.scaffold38size103597.g1001"/>
</dbReference>
<dbReference type="AlphaFoldDB" id="A0A914WFM7"/>
<evidence type="ECO:0000313" key="3">
    <source>
        <dbReference type="Proteomes" id="UP000887566"/>
    </source>
</evidence>
<evidence type="ECO:0000256" key="1">
    <source>
        <dbReference type="SAM" id="MobiDB-lite"/>
    </source>
</evidence>
<dbReference type="Proteomes" id="UP000887566">
    <property type="component" value="Unplaced"/>
</dbReference>
<protein>
    <submittedName>
        <fullName evidence="4">Uncharacterized protein</fullName>
    </submittedName>
</protein>
<evidence type="ECO:0000256" key="2">
    <source>
        <dbReference type="SAM" id="Phobius"/>
    </source>
</evidence>
<feature type="compositionally biased region" description="Basic and acidic residues" evidence="1">
    <location>
        <begin position="191"/>
        <end position="200"/>
    </location>
</feature>
<keyword evidence="2" id="KW-0812">Transmembrane</keyword>
<organism evidence="3 4">
    <name type="scientific">Plectus sambesii</name>
    <dbReference type="NCBI Taxonomy" id="2011161"/>
    <lineage>
        <taxon>Eukaryota</taxon>
        <taxon>Metazoa</taxon>
        <taxon>Ecdysozoa</taxon>
        <taxon>Nematoda</taxon>
        <taxon>Chromadorea</taxon>
        <taxon>Plectida</taxon>
        <taxon>Plectina</taxon>
        <taxon>Plectoidea</taxon>
        <taxon>Plectidae</taxon>
        <taxon>Plectus</taxon>
    </lineage>
</organism>
<feature type="transmembrane region" description="Helical" evidence="2">
    <location>
        <begin position="12"/>
        <end position="36"/>
    </location>
</feature>
<feature type="region of interest" description="Disordered" evidence="1">
    <location>
        <begin position="191"/>
        <end position="225"/>
    </location>
</feature>
<keyword evidence="2" id="KW-1133">Transmembrane helix</keyword>
<feature type="transmembrane region" description="Helical" evidence="2">
    <location>
        <begin position="57"/>
        <end position="84"/>
    </location>
</feature>
<accession>A0A914WFM7</accession>
<feature type="transmembrane region" description="Helical" evidence="2">
    <location>
        <begin position="155"/>
        <end position="176"/>
    </location>
</feature>
<sequence>MNNYSSPLYRHFVIHLCAIIISAVGLMTTVVDAWFASQTKKNLPDHVSTSCFQCEKGYLRCCVSFLAISTQCAWLVIILLLTVAELIGDRDGWPKGDIALLLRTDIVNENDTMADIQRKFECCGVMLSSNKISNPVDCEHKIEVKNCTEALSDSLLTTPFCIVLLILFVIIVFLLAREKLKKCEKCIKKKAEKEKEKEKPISGQTNVKDTELQPINPDRAPDAVD</sequence>
<proteinExistence type="predicted"/>